<evidence type="ECO:0000256" key="6">
    <source>
        <dbReference type="ARBA" id="ARBA00022692"/>
    </source>
</evidence>
<keyword evidence="6 10" id="KW-0812">Transmembrane</keyword>
<feature type="domain" description="HAMP" evidence="12">
    <location>
        <begin position="176"/>
        <end position="229"/>
    </location>
</feature>
<keyword evidence="14" id="KW-1185">Reference proteome</keyword>
<dbReference type="Pfam" id="PF02518">
    <property type="entry name" value="HATPase_c"/>
    <property type="match status" value="1"/>
</dbReference>
<dbReference type="PANTHER" id="PTHR45436">
    <property type="entry name" value="SENSOR HISTIDINE KINASE YKOH"/>
    <property type="match status" value="1"/>
</dbReference>
<dbReference type="SUPFAM" id="SSF55874">
    <property type="entry name" value="ATPase domain of HSP90 chaperone/DNA topoisomerase II/histidine kinase"/>
    <property type="match status" value="1"/>
</dbReference>
<reference evidence="13 14" key="1">
    <citation type="submission" date="2019-09" db="EMBL/GenBank/DDBJ databases">
        <title>Paraburkholderia podalyriae sp. nov., A South African Podalyria-associated rhizobium.</title>
        <authorList>
            <person name="Mavima L."/>
            <person name="Beukes C.W."/>
            <person name="Palmer M."/>
            <person name="De Meyer S.E."/>
            <person name="James E.K."/>
            <person name="Maluk M."/>
            <person name="Avontuur J.R."/>
            <person name="Chan W.Y."/>
            <person name="Venter S.N."/>
            <person name="Steenkamp E.T."/>
        </authorList>
    </citation>
    <scope>NUCLEOTIDE SEQUENCE [LARGE SCALE GENOMIC DNA]</scope>
    <source>
        <strain evidence="13 14">WC7.3b</strain>
    </source>
</reference>
<organism evidence="13 14">
    <name type="scientific">Paraburkholderia podalyriae</name>
    <dbReference type="NCBI Taxonomy" id="1938811"/>
    <lineage>
        <taxon>Bacteria</taxon>
        <taxon>Pseudomonadati</taxon>
        <taxon>Pseudomonadota</taxon>
        <taxon>Betaproteobacteria</taxon>
        <taxon>Burkholderiales</taxon>
        <taxon>Burkholderiaceae</taxon>
        <taxon>Paraburkholderia</taxon>
    </lineage>
</organism>
<feature type="transmembrane region" description="Helical" evidence="10">
    <location>
        <begin position="12"/>
        <end position="34"/>
    </location>
</feature>
<dbReference type="CDD" id="cd06225">
    <property type="entry name" value="HAMP"/>
    <property type="match status" value="1"/>
</dbReference>
<evidence type="ECO:0000256" key="10">
    <source>
        <dbReference type="SAM" id="Phobius"/>
    </source>
</evidence>
<comment type="subcellular location">
    <subcellularLocation>
        <location evidence="2">Membrane</location>
    </subcellularLocation>
</comment>
<dbReference type="Gene3D" id="1.10.287.130">
    <property type="match status" value="1"/>
</dbReference>
<evidence type="ECO:0000256" key="8">
    <source>
        <dbReference type="ARBA" id="ARBA00022989"/>
    </source>
</evidence>
<dbReference type="InterPro" id="IPR003594">
    <property type="entry name" value="HATPase_dom"/>
</dbReference>
<gene>
    <name evidence="13" type="ORF">F6X42_06760</name>
</gene>
<dbReference type="RefSeq" id="WP_187633438.1">
    <property type="nucleotide sequence ID" value="NZ_VZQQ01000004.1"/>
</dbReference>
<dbReference type="InterPro" id="IPR003660">
    <property type="entry name" value="HAMP_dom"/>
</dbReference>
<dbReference type="EMBL" id="VZQQ01000004">
    <property type="protein sequence ID" value="MBC8746337.1"/>
    <property type="molecule type" value="Genomic_DNA"/>
</dbReference>
<sequence length="461" mass="50852">MRLTELHRTTGFRLATLFLVLFGVIAMLLFGYLYREITGFEQERIDDWLLREHAQLKREAPDELVARFEHQNQFDPRRQRPFGLFEASGKHLAGGYAGDLPAIPVFGQPFSMRLANLPGHPPGRCIAAHVPDNRIALQCQNTLELDHFDDELLHALLSTAMITLVIGLIGATLIGVSAMRRLDAVTASIEEIVAGNLGRRLPVHAKRDDIDRLVVVVNGMLDEIERLMNEVKGVCDAIAHDLRTPLTRVLGGLERAQRRARTEAEYRAAIDETIVETSGLLRTFNALLRISEIESGVRRAGFTSVDLAAVADDVFEFYEPTAEDKQIAFELQRTVSGPLEIQGDPNLLFEALANLVENAIKFAPHGGAVHITLWHDGRGVGVTVRDDGPGIAPTERDAVLRRFYRGEASRHTPGSGLGLSLATAVAGMHGMTLAFHDANLGCEISLFKPAQHTQRHLADSR</sequence>
<proteinExistence type="predicted"/>
<dbReference type="SUPFAM" id="SSF158472">
    <property type="entry name" value="HAMP domain-like"/>
    <property type="match status" value="1"/>
</dbReference>
<keyword evidence="10" id="KW-0472">Membrane</keyword>
<evidence type="ECO:0000256" key="1">
    <source>
        <dbReference type="ARBA" id="ARBA00000085"/>
    </source>
</evidence>
<evidence type="ECO:0000256" key="2">
    <source>
        <dbReference type="ARBA" id="ARBA00004370"/>
    </source>
</evidence>
<dbReference type="EC" id="2.7.13.3" evidence="3"/>
<dbReference type="Gene3D" id="3.30.565.10">
    <property type="entry name" value="Histidine kinase-like ATPase, C-terminal domain"/>
    <property type="match status" value="1"/>
</dbReference>
<evidence type="ECO:0000259" key="11">
    <source>
        <dbReference type="PROSITE" id="PS50109"/>
    </source>
</evidence>
<dbReference type="InterPro" id="IPR005467">
    <property type="entry name" value="His_kinase_dom"/>
</dbReference>
<evidence type="ECO:0000256" key="5">
    <source>
        <dbReference type="ARBA" id="ARBA00022679"/>
    </source>
</evidence>
<comment type="catalytic activity">
    <reaction evidence="1">
        <text>ATP + protein L-histidine = ADP + protein N-phospho-L-histidine.</text>
        <dbReference type="EC" id="2.7.13.3"/>
    </reaction>
</comment>
<dbReference type="InterPro" id="IPR003661">
    <property type="entry name" value="HisK_dim/P_dom"/>
</dbReference>
<dbReference type="Pfam" id="PF00512">
    <property type="entry name" value="HisKA"/>
    <property type="match status" value="1"/>
</dbReference>
<comment type="caution">
    <text evidence="13">The sequence shown here is derived from an EMBL/GenBank/DDBJ whole genome shotgun (WGS) entry which is preliminary data.</text>
</comment>
<evidence type="ECO:0000256" key="7">
    <source>
        <dbReference type="ARBA" id="ARBA00022777"/>
    </source>
</evidence>
<dbReference type="SMART" id="SM00388">
    <property type="entry name" value="HisKA"/>
    <property type="match status" value="1"/>
</dbReference>
<dbReference type="SMART" id="SM00304">
    <property type="entry name" value="HAMP"/>
    <property type="match status" value="1"/>
</dbReference>
<keyword evidence="4" id="KW-0597">Phosphoprotein</keyword>
<accession>A0ABR7PIY5</accession>
<dbReference type="PROSITE" id="PS50109">
    <property type="entry name" value="HIS_KIN"/>
    <property type="match status" value="1"/>
</dbReference>
<evidence type="ECO:0000259" key="12">
    <source>
        <dbReference type="PROSITE" id="PS50885"/>
    </source>
</evidence>
<evidence type="ECO:0000256" key="9">
    <source>
        <dbReference type="ARBA" id="ARBA00023012"/>
    </source>
</evidence>
<dbReference type="Pfam" id="PF00672">
    <property type="entry name" value="HAMP"/>
    <property type="match status" value="1"/>
</dbReference>
<evidence type="ECO:0000256" key="3">
    <source>
        <dbReference type="ARBA" id="ARBA00012438"/>
    </source>
</evidence>
<dbReference type="CDD" id="cd00082">
    <property type="entry name" value="HisKA"/>
    <property type="match status" value="1"/>
</dbReference>
<dbReference type="PANTHER" id="PTHR45436:SF8">
    <property type="entry name" value="HISTIDINE KINASE"/>
    <property type="match status" value="1"/>
</dbReference>
<dbReference type="InterPro" id="IPR050428">
    <property type="entry name" value="TCS_sensor_his_kinase"/>
</dbReference>
<keyword evidence="9" id="KW-0902">Two-component regulatory system</keyword>
<dbReference type="InterPro" id="IPR036890">
    <property type="entry name" value="HATPase_C_sf"/>
</dbReference>
<protein>
    <recommendedName>
        <fullName evidence="3">histidine kinase</fullName>
        <ecNumber evidence="3">2.7.13.3</ecNumber>
    </recommendedName>
</protein>
<dbReference type="SUPFAM" id="SSF47384">
    <property type="entry name" value="Homodimeric domain of signal transducing histidine kinase"/>
    <property type="match status" value="1"/>
</dbReference>
<keyword evidence="7" id="KW-0418">Kinase</keyword>
<feature type="transmembrane region" description="Helical" evidence="10">
    <location>
        <begin position="152"/>
        <end position="176"/>
    </location>
</feature>
<evidence type="ECO:0000313" key="14">
    <source>
        <dbReference type="Proteomes" id="UP000736373"/>
    </source>
</evidence>
<evidence type="ECO:0000256" key="4">
    <source>
        <dbReference type="ARBA" id="ARBA00022553"/>
    </source>
</evidence>
<evidence type="ECO:0000313" key="13">
    <source>
        <dbReference type="EMBL" id="MBC8746337.1"/>
    </source>
</evidence>
<keyword evidence="5" id="KW-0808">Transferase</keyword>
<name>A0ABR7PIY5_9BURK</name>
<dbReference type="Gene3D" id="6.10.340.10">
    <property type="match status" value="1"/>
</dbReference>
<feature type="domain" description="Histidine kinase" evidence="11">
    <location>
        <begin position="237"/>
        <end position="452"/>
    </location>
</feature>
<keyword evidence="8 10" id="KW-1133">Transmembrane helix</keyword>
<dbReference type="InterPro" id="IPR036097">
    <property type="entry name" value="HisK_dim/P_sf"/>
</dbReference>
<dbReference type="SMART" id="SM00387">
    <property type="entry name" value="HATPase_c"/>
    <property type="match status" value="1"/>
</dbReference>
<dbReference type="Proteomes" id="UP000736373">
    <property type="component" value="Unassembled WGS sequence"/>
</dbReference>
<dbReference type="PROSITE" id="PS50885">
    <property type="entry name" value="HAMP"/>
    <property type="match status" value="1"/>
</dbReference>